<keyword evidence="1" id="KW-0472">Membrane</keyword>
<keyword evidence="3" id="KW-1185">Reference proteome</keyword>
<comment type="caution">
    <text evidence="2">The sequence shown here is derived from an EMBL/GenBank/DDBJ whole genome shotgun (WGS) entry which is preliminary data.</text>
</comment>
<accession>A0A096ALD0</accession>
<evidence type="ECO:0000313" key="2">
    <source>
        <dbReference type="EMBL" id="KGF47625.1"/>
    </source>
</evidence>
<dbReference type="AlphaFoldDB" id="A0A096ALD0"/>
<keyword evidence="1" id="KW-1133">Transmembrane helix</keyword>
<dbReference type="eggNOG" id="COG2733">
    <property type="taxonomic scope" value="Bacteria"/>
</dbReference>
<name>A0A096ALD0_9FIRM</name>
<evidence type="ECO:0008006" key="4">
    <source>
        <dbReference type="Google" id="ProtNLM"/>
    </source>
</evidence>
<gene>
    <name evidence="2" type="ORF">HMPREF0872_04380</name>
</gene>
<dbReference type="PANTHER" id="PTHR38442">
    <property type="entry name" value="INNER MEMBRANE PROTEIN-RELATED"/>
    <property type="match status" value="1"/>
</dbReference>
<evidence type="ECO:0000256" key="1">
    <source>
        <dbReference type="SAM" id="Phobius"/>
    </source>
</evidence>
<reference evidence="2 3" key="1">
    <citation type="submission" date="2014-07" db="EMBL/GenBank/DDBJ databases">
        <authorList>
            <person name="McCorrison J."/>
            <person name="Sanka R."/>
            <person name="Torralba M."/>
            <person name="Gillis M."/>
            <person name="Haft D.H."/>
            <person name="Methe B."/>
            <person name="Sutton G."/>
            <person name="Nelson K.E."/>
        </authorList>
    </citation>
    <scope>NUCLEOTIDE SEQUENCE [LARGE SCALE GENOMIC DNA]</scope>
    <source>
        <strain evidence="2 3">DNF00314</strain>
    </source>
</reference>
<keyword evidence="1" id="KW-0812">Transmembrane</keyword>
<dbReference type="InterPro" id="IPR007383">
    <property type="entry name" value="DUF445"/>
</dbReference>
<protein>
    <recommendedName>
        <fullName evidence="4">DUF445 domain-containing protein</fullName>
    </recommendedName>
</protein>
<proteinExistence type="predicted"/>
<organism evidence="2 3">
    <name type="scientific">Veillonella montpellierensis DNF00314</name>
    <dbReference type="NCBI Taxonomy" id="1401067"/>
    <lineage>
        <taxon>Bacteria</taxon>
        <taxon>Bacillati</taxon>
        <taxon>Bacillota</taxon>
        <taxon>Negativicutes</taxon>
        <taxon>Veillonellales</taxon>
        <taxon>Veillonellaceae</taxon>
        <taxon>Veillonella</taxon>
    </lineage>
</organism>
<feature type="transmembrane region" description="Helical" evidence="1">
    <location>
        <begin position="378"/>
        <end position="400"/>
    </location>
</feature>
<dbReference type="Pfam" id="PF04286">
    <property type="entry name" value="DUF445"/>
    <property type="match status" value="1"/>
</dbReference>
<dbReference type="PANTHER" id="PTHR38442:SF1">
    <property type="entry name" value="INNER MEMBRANE PROTEIN"/>
    <property type="match status" value="1"/>
</dbReference>
<dbReference type="EMBL" id="JRNT01000008">
    <property type="protein sequence ID" value="KGF47625.1"/>
    <property type="molecule type" value="Genomic_DNA"/>
</dbReference>
<dbReference type="GO" id="GO:0005886">
    <property type="term" value="C:plasma membrane"/>
    <property type="evidence" value="ECO:0007669"/>
    <property type="project" value="TreeGrafter"/>
</dbReference>
<sequence length="406" mass="47534">MATIVLLFMTVIFLIAYPYKAYVWGAFIMHMSGAAMIGGLADWYGVTALFSKPLGISYKTAILPRSKDRLILLARRMLSEEILRVSYMYKIIKKERLMKRILQYVVSSEGQAQGRVILHSLADHVLSHMELGPIRREVTRLLATSVTDWRITPLVIQFGRCALEKKTATIFWYYFNRTCQQVIVSDRVYPYLYAIVSAILKRYSEGYLMRELGLAFGGDSLSPAYLVRLFQRKAVELLDRHDSLDSPLGQYIWGRSIYFFNKLETNEEWQQFLEDHKDKFFRYIIDHWQGQFFDGNRIEWQRVIDMGLDSMSHMASSMADDESKKEPFERFLLMRLVSVLQWVRPIIDRIVEEELRSYTPQEMTDMVRSRLYYDLQMIRINGSFVGAVLGGMFFVVAQLIREVVIR</sequence>
<evidence type="ECO:0000313" key="3">
    <source>
        <dbReference type="Proteomes" id="UP000029628"/>
    </source>
</evidence>
<dbReference type="Proteomes" id="UP000029628">
    <property type="component" value="Unassembled WGS sequence"/>
</dbReference>